<evidence type="ECO:0000313" key="2">
    <source>
        <dbReference type="EMBL" id="KAJ1175511.1"/>
    </source>
</evidence>
<evidence type="ECO:0000313" key="3">
    <source>
        <dbReference type="Proteomes" id="UP001066276"/>
    </source>
</evidence>
<name>A0AAV7THB0_PLEWA</name>
<feature type="compositionally biased region" description="Basic and acidic residues" evidence="1">
    <location>
        <begin position="106"/>
        <end position="116"/>
    </location>
</feature>
<protein>
    <submittedName>
        <fullName evidence="2">Uncharacterized protein</fullName>
    </submittedName>
</protein>
<sequence>MTLYRQSHIYRVGPTDKYPGGTRRSDSRPPNPEVESGDEGLEDVKRRERLEARRREEGGKRRDAQREDRGCQVQRGDAATGERQEDDEDHKGTWSVERNPPVQWSDEVKGEPEKTREFNFPDRVEPTQEKDAITCHILRGTWLRLGRAFLPQLYSYIKNIREGKREGSETTDI</sequence>
<feature type="compositionally biased region" description="Basic and acidic residues" evidence="1">
    <location>
        <begin position="42"/>
        <end position="70"/>
    </location>
</feature>
<feature type="region of interest" description="Disordered" evidence="1">
    <location>
        <begin position="1"/>
        <end position="116"/>
    </location>
</feature>
<keyword evidence="3" id="KW-1185">Reference proteome</keyword>
<reference evidence="2" key="1">
    <citation type="journal article" date="2022" name="bioRxiv">
        <title>Sequencing and chromosome-scale assembly of the giantPleurodeles waltlgenome.</title>
        <authorList>
            <person name="Brown T."/>
            <person name="Elewa A."/>
            <person name="Iarovenko S."/>
            <person name="Subramanian E."/>
            <person name="Araus A.J."/>
            <person name="Petzold A."/>
            <person name="Susuki M."/>
            <person name="Suzuki K.-i.T."/>
            <person name="Hayashi T."/>
            <person name="Toyoda A."/>
            <person name="Oliveira C."/>
            <person name="Osipova E."/>
            <person name="Leigh N.D."/>
            <person name="Simon A."/>
            <person name="Yun M.H."/>
        </authorList>
    </citation>
    <scope>NUCLEOTIDE SEQUENCE</scope>
    <source>
        <strain evidence="2">20211129_DDA</strain>
        <tissue evidence="2">Liver</tissue>
    </source>
</reference>
<dbReference type="AlphaFoldDB" id="A0AAV7THB0"/>
<proteinExistence type="predicted"/>
<gene>
    <name evidence="2" type="ORF">NDU88_000799</name>
</gene>
<accession>A0AAV7THB0</accession>
<evidence type="ECO:0000256" key="1">
    <source>
        <dbReference type="SAM" id="MobiDB-lite"/>
    </source>
</evidence>
<dbReference type="EMBL" id="JANPWB010000006">
    <property type="protein sequence ID" value="KAJ1175511.1"/>
    <property type="molecule type" value="Genomic_DNA"/>
</dbReference>
<dbReference type="Proteomes" id="UP001066276">
    <property type="component" value="Chromosome 3_2"/>
</dbReference>
<comment type="caution">
    <text evidence="2">The sequence shown here is derived from an EMBL/GenBank/DDBJ whole genome shotgun (WGS) entry which is preliminary data.</text>
</comment>
<organism evidence="2 3">
    <name type="scientific">Pleurodeles waltl</name>
    <name type="common">Iberian ribbed newt</name>
    <dbReference type="NCBI Taxonomy" id="8319"/>
    <lineage>
        <taxon>Eukaryota</taxon>
        <taxon>Metazoa</taxon>
        <taxon>Chordata</taxon>
        <taxon>Craniata</taxon>
        <taxon>Vertebrata</taxon>
        <taxon>Euteleostomi</taxon>
        <taxon>Amphibia</taxon>
        <taxon>Batrachia</taxon>
        <taxon>Caudata</taxon>
        <taxon>Salamandroidea</taxon>
        <taxon>Salamandridae</taxon>
        <taxon>Pleurodelinae</taxon>
        <taxon>Pleurodeles</taxon>
    </lineage>
</organism>